<dbReference type="SUPFAM" id="SSF52266">
    <property type="entry name" value="SGNH hydrolase"/>
    <property type="match status" value="1"/>
</dbReference>
<dbReference type="InterPro" id="IPR036116">
    <property type="entry name" value="FN3_sf"/>
</dbReference>
<dbReference type="Proteomes" id="UP000799439">
    <property type="component" value="Unassembled WGS sequence"/>
</dbReference>
<dbReference type="Gene3D" id="3.40.50.1110">
    <property type="entry name" value="SGNH hydrolase"/>
    <property type="match status" value="1"/>
</dbReference>
<dbReference type="InterPro" id="IPR036514">
    <property type="entry name" value="SGNH_hydro_sf"/>
</dbReference>
<dbReference type="EMBL" id="ML996088">
    <property type="protein sequence ID" value="KAF2151453.1"/>
    <property type="molecule type" value="Genomic_DNA"/>
</dbReference>
<protein>
    <submittedName>
        <fullName evidence="2">SGNH hydrolase</fullName>
    </submittedName>
</protein>
<accession>A0A9P4MFS7</accession>
<sequence length="564" mass="62528">MEDRKSFKVMITGDSMTQGSEGDYTWRYRLWQWLNSTSGPKIEFVGPYKGTQAQCGPRRPQPPGFLDEPDAAEEDCKGGKYAEDVESAWYSHSNHFSSWGYRAADCKDAILEQINTYQPDYLLVPLGFNDMGWLFSDAKDLLREVKDLVANARQGKSNIRIILSTVPHRTFMDGREDLVDNTNYYNKHIQPLIDSLTSPTSPIHLADFAKHYDCTIATYDGLHPNALGEYQIALSFSEALQAFSLRPSTCPLIIPCPVPEPPLPAISHLTAAGFPMGVRLTWSSSFGARSYDVRSRQASSDRWDETGALGPRFDTTATMPGVQWEYSVRASRGDGDKYKTAWSEVVSATAHNNTAPPPSDAIVTPEEGGVKVAWEAVQGWDVERYEVMLWDMDTPGAFFEGYGARGTAVEMKHLKQGHRYQTWLKTWAVIEGEVAGGAPGGARPFRTGAGRPEPPGGLRYEVKDPVTVKLDWEPVEDAAAYLVYKRNIVDRLAEFETDGNCIHETTHEMSVLFPGVWGHEFYVVAVNGDLGSKPSNKVRPSPFAEGAGAAEATHELERLKIIGS</sequence>
<keyword evidence="3" id="KW-1185">Reference proteome</keyword>
<name>A0A9P4MFS7_9PEZI</name>
<evidence type="ECO:0000313" key="3">
    <source>
        <dbReference type="Proteomes" id="UP000799439"/>
    </source>
</evidence>
<proteinExistence type="predicted"/>
<gene>
    <name evidence="2" type="ORF">K461DRAFT_228731</name>
</gene>
<evidence type="ECO:0000256" key="1">
    <source>
        <dbReference type="SAM" id="MobiDB-lite"/>
    </source>
</evidence>
<dbReference type="SUPFAM" id="SSF49265">
    <property type="entry name" value="Fibronectin type III"/>
    <property type="match status" value="2"/>
</dbReference>
<dbReference type="Gene3D" id="2.60.40.10">
    <property type="entry name" value="Immunoglobulins"/>
    <property type="match status" value="1"/>
</dbReference>
<dbReference type="InterPro" id="IPR051532">
    <property type="entry name" value="Ester_Hydrolysis_Enzymes"/>
</dbReference>
<feature type="region of interest" description="Disordered" evidence="1">
    <location>
        <begin position="51"/>
        <end position="77"/>
    </location>
</feature>
<dbReference type="InterPro" id="IPR013783">
    <property type="entry name" value="Ig-like_fold"/>
</dbReference>
<dbReference type="CDD" id="cd00063">
    <property type="entry name" value="FN3"/>
    <property type="match status" value="1"/>
</dbReference>
<reference evidence="2" key="1">
    <citation type="journal article" date="2020" name="Stud. Mycol.">
        <title>101 Dothideomycetes genomes: a test case for predicting lifestyles and emergence of pathogens.</title>
        <authorList>
            <person name="Haridas S."/>
            <person name="Albert R."/>
            <person name="Binder M."/>
            <person name="Bloem J."/>
            <person name="Labutti K."/>
            <person name="Salamov A."/>
            <person name="Andreopoulos B."/>
            <person name="Baker S."/>
            <person name="Barry K."/>
            <person name="Bills G."/>
            <person name="Bluhm B."/>
            <person name="Cannon C."/>
            <person name="Castanera R."/>
            <person name="Culley D."/>
            <person name="Daum C."/>
            <person name="Ezra D."/>
            <person name="Gonzalez J."/>
            <person name="Henrissat B."/>
            <person name="Kuo A."/>
            <person name="Liang C."/>
            <person name="Lipzen A."/>
            <person name="Lutzoni F."/>
            <person name="Magnuson J."/>
            <person name="Mondo S."/>
            <person name="Nolan M."/>
            <person name="Ohm R."/>
            <person name="Pangilinan J."/>
            <person name="Park H.-J."/>
            <person name="Ramirez L."/>
            <person name="Alfaro M."/>
            <person name="Sun H."/>
            <person name="Tritt A."/>
            <person name="Yoshinaga Y."/>
            <person name="Zwiers L.-H."/>
            <person name="Turgeon B."/>
            <person name="Goodwin S."/>
            <person name="Spatafora J."/>
            <person name="Crous P."/>
            <person name="Grigoriev I."/>
        </authorList>
    </citation>
    <scope>NUCLEOTIDE SEQUENCE</scope>
    <source>
        <strain evidence="2">CBS 260.36</strain>
    </source>
</reference>
<evidence type="ECO:0000313" key="2">
    <source>
        <dbReference type="EMBL" id="KAF2151453.1"/>
    </source>
</evidence>
<dbReference type="InterPro" id="IPR003961">
    <property type="entry name" value="FN3_dom"/>
</dbReference>
<dbReference type="AlphaFoldDB" id="A0A9P4MFS7"/>
<dbReference type="PANTHER" id="PTHR30383">
    <property type="entry name" value="THIOESTERASE 1/PROTEASE 1/LYSOPHOSPHOLIPASE L1"/>
    <property type="match status" value="1"/>
</dbReference>
<dbReference type="OrthoDB" id="2119228at2759"/>
<keyword evidence="2" id="KW-0378">Hydrolase</keyword>
<comment type="caution">
    <text evidence="2">The sequence shown here is derived from an EMBL/GenBank/DDBJ whole genome shotgun (WGS) entry which is preliminary data.</text>
</comment>
<dbReference type="GO" id="GO:0004622">
    <property type="term" value="F:phosphatidylcholine lysophospholipase activity"/>
    <property type="evidence" value="ECO:0007669"/>
    <property type="project" value="TreeGrafter"/>
</dbReference>
<dbReference type="PANTHER" id="PTHR30383:SF19">
    <property type="entry name" value="FIBRONECTIN TYPE-III DOMAIN-CONTAINING PROTEIN"/>
    <property type="match status" value="1"/>
</dbReference>
<organism evidence="2 3">
    <name type="scientific">Myriangium duriaei CBS 260.36</name>
    <dbReference type="NCBI Taxonomy" id="1168546"/>
    <lineage>
        <taxon>Eukaryota</taxon>
        <taxon>Fungi</taxon>
        <taxon>Dikarya</taxon>
        <taxon>Ascomycota</taxon>
        <taxon>Pezizomycotina</taxon>
        <taxon>Dothideomycetes</taxon>
        <taxon>Dothideomycetidae</taxon>
        <taxon>Myriangiales</taxon>
        <taxon>Myriangiaceae</taxon>
        <taxon>Myriangium</taxon>
    </lineage>
</organism>